<evidence type="ECO:0000313" key="3">
    <source>
        <dbReference type="Proteomes" id="UP000193560"/>
    </source>
</evidence>
<feature type="region of interest" description="Disordered" evidence="1">
    <location>
        <begin position="33"/>
        <end position="81"/>
    </location>
</feature>
<sequence length="360" mass="42053">MFYQKYTSLHWCLRSYFFFLTNFTMIDRREQQSDYRSKEFTQRSDQDDGDNKYHREHEQQSSNDMQPSHSAVPTRAQQERHRHNLRLNGQVDIEHGSVPRYAAKEKRRDSFIDRINNSTKEAIRRTSIIAAVDEKKLIDKVADSINDYGEHHQHDSWTDKVLGFLFPSMGLDTDSDKDNEIKAEGFKDIKSETVSASPFDGRPVPAMVPSDLSYDRVQQNISIEELMLWAIETADLMDSTDRYASNQHPKTSMKAETSDQDYDTLQAEYPDDRSIKCYGDALEKQLQMDDHLSMSPSWSVYNDLQQHAKAKKHNNRLHPRWPALDVVDQSPSTQSIESAKKDRRRQRQHLRKQKMDTFAA</sequence>
<organism evidence="2 3">
    <name type="scientific">Absidia repens</name>
    <dbReference type="NCBI Taxonomy" id="90262"/>
    <lineage>
        <taxon>Eukaryota</taxon>
        <taxon>Fungi</taxon>
        <taxon>Fungi incertae sedis</taxon>
        <taxon>Mucoromycota</taxon>
        <taxon>Mucoromycotina</taxon>
        <taxon>Mucoromycetes</taxon>
        <taxon>Mucorales</taxon>
        <taxon>Cunninghamellaceae</taxon>
        <taxon>Absidia</taxon>
    </lineage>
</organism>
<feature type="compositionally biased region" description="Polar residues" evidence="1">
    <location>
        <begin position="60"/>
        <end position="71"/>
    </location>
</feature>
<proteinExistence type="predicted"/>
<reference evidence="2 3" key="1">
    <citation type="submission" date="2016-07" db="EMBL/GenBank/DDBJ databases">
        <title>Pervasive Adenine N6-methylation of Active Genes in Fungi.</title>
        <authorList>
            <consortium name="DOE Joint Genome Institute"/>
            <person name="Mondo S.J."/>
            <person name="Dannebaum R.O."/>
            <person name="Kuo R.C."/>
            <person name="Labutti K."/>
            <person name="Haridas S."/>
            <person name="Kuo A."/>
            <person name="Salamov A."/>
            <person name="Ahrendt S.R."/>
            <person name="Lipzen A."/>
            <person name="Sullivan W."/>
            <person name="Andreopoulos W.B."/>
            <person name="Clum A."/>
            <person name="Lindquist E."/>
            <person name="Daum C."/>
            <person name="Ramamoorthy G.K."/>
            <person name="Gryganskyi A."/>
            <person name="Culley D."/>
            <person name="Magnuson J.K."/>
            <person name="James T.Y."/>
            <person name="O'Malley M.A."/>
            <person name="Stajich J.E."/>
            <person name="Spatafora J.W."/>
            <person name="Visel A."/>
            <person name="Grigoriev I.V."/>
        </authorList>
    </citation>
    <scope>NUCLEOTIDE SEQUENCE [LARGE SCALE GENOMIC DNA]</scope>
    <source>
        <strain evidence="2 3">NRRL 1336</strain>
    </source>
</reference>
<comment type="caution">
    <text evidence="2">The sequence shown here is derived from an EMBL/GenBank/DDBJ whole genome shotgun (WGS) entry which is preliminary data.</text>
</comment>
<gene>
    <name evidence="2" type="ORF">BCR42DRAFT_407910</name>
</gene>
<feature type="region of interest" description="Disordered" evidence="1">
    <location>
        <begin position="242"/>
        <end position="261"/>
    </location>
</feature>
<accession>A0A1X2IST8</accession>
<dbReference type="AlphaFoldDB" id="A0A1X2IST8"/>
<feature type="region of interest" description="Disordered" evidence="1">
    <location>
        <begin position="309"/>
        <end position="360"/>
    </location>
</feature>
<name>A0A1X2IST8_9FUNG</name>
<feature type="compositionally biased region" description="Basic residues" evidence="1">
    <location>
        <begin position="309"/>
        <end position="319"/>
    </location>
</feature>
<evidence type="ECO:0000256" key="1">
    <source>
        <dbReference type="SAM" id="MobiDB-lite"/>
    </source>
</evidence>
<feature type="compositionally biased region" description="Basic and acidic residues" evidence="1">
    <location>
        <begin position="33"/>
        <end position="59"/>
    </location>
</feature>
<dbReference type="OrthoDB" id="2270831at2759"/>
<dbReference type="Proteomes" id="UP000193560">
    <property type="component" value="Unassembled WGS sequence"/>
</dbReference>
<protein>
    <submittedName>
        <fullName evidence="2">Uncharacterized protein</fullName>
    </submittedName>
</protein>
<feature type="compositionally biased region" description="Basic residues" evidence="1">
    <location>
        <begin position="341"/>
        <end position="352"/>
    </location>
</feature>
<keyword evidence="3" id="KW-1185">Reference proteome</keyword>
<evidence type="ECO:0000313" key="2">
    <source>
        <dbReference type="EMBL" id="ORZ21600.1"/>
    </source>
</evidence>
<dbReference type="EMBL" id="MCGE01000005">
    <property type="protein sequence ID" value="ORZ21600.1"/>
    <property type="molecule type" value="Genomic_DNA"/>
</dbReference>